<accession>A0AAR2L6Q1</accession>
<dbReference type="PROSITE" id="PS51159">
    <property type="entry name" value="CBM21"/>
    <property type="match status" value="1"/>
</dbReference>
<reference evidence="3 4" key="1">
    <citation type="submission" date="2020-10" db="EMBL/GenBank/DDBJ databases">
        <title>Pygocentrus nattereri (red-bellied piranha) genome, fPygNat1, primary haplotype.</title>
        <authorList>
            <person name="Myers G."/>
            <person name="Meyer A."/>
            <person name="Karagic N."/>
            <person name="Pippel M."/>
            <person name="Winkler S."/>
            <person name="Tracey A."/>
            <person name="Wood J."/>
            <person name="Formenti G."/>
            <person name="Howe K."/>
            <person name="Fedrigo O."/>
            <person name="Jarvis E.D."/>
        </authorList>
    </citation>
    <scope>NUCLEOTIDE SEQUENCE [LARGE SCALE GENOMIC DNA]</scope>
</reference>
<dbReference type="CDD" id="cd22255">
    <property type="entry name" value="PBD_PPP1R3A"/>
    <property type="match status" value="1"/>
</dbReference>
<protein>
    <recommendedName>
        <fullName evidence="2">CBM21 domain-containing protein</fullName>
    </recommendedName>
</protein>
<dbReference type="Ensembl" id="ENSPNAT00000055911.1">
    <property type="protein sequence ID" value="ENSPNAP00000070379.1"/>
    <property type="gene ID" value="ENSPNAG00000036605.1"/>
</dbReference>
<dbReference type="GO" id="GO:2001069">
    <property type="term" value="F:glycogen binding"/>
    <property type="evidence" value="ECO:0007669"/>
    <property type="project" value="TreeGrafter"/>
</dbReference>
<dbReference type="Proteomes" id="UP001501920">
    <property type="component" value="Chromosome 8"/>
</dbReference>
<proteinExistence type="predicted"/>
<dbReference type="AlphaFoldDB" id="A0AAR2L6Q1"/>
<evidence type="ECO:0000313" key="4">
    <source>
        <dbReference type="Proteomes" id="UP001501920"/>
    </source>
</evidence>
<reference evidence="3" key="2">
    <citation type="submission" date="2025-08" db="UniProtKB">
        <authorList>
            <consortium name="Ensembl"/>
        </authorList>
    </citation>
    <scope>IDENTIFICATION</scope>
</reference>
<dbReference type="PANTHER" id="PTHR12307:SF2">
    <property type="entry name" value="PROTEIN PHOSPHATASE 1 REGULATORY SUBUNIT 3A"/>
    <property type="match status" value="1"/>
</dbReference>
<sequence>MEPAVGEVWSSSQDGSNLLGLPGPCPWEDDEEPLGLGGIKPKSSPIPRRRSSASSCSDDDSQPPPSSSRRVSFADAFGLSLVSIKQFDSWAPDPLEADLNEVKEYFLSQLFTLPATPEELAQKVQENKLELESLEILPGTTTLKGIIRVLNLCFDKLVFIRTSLDCWSSHFDLLAEYVPGSSNSNTDCFSFRLTLVPPFGKQGARVDFCLRYETPFGTFWANNSGQNYVLFCHEKAKEEDHSQHCTDMQIIPAQWGLVTVLTFDGYGKERLTNYAEL</sequence>
<evidence type="ECO:0000259" key="2">
    <source>
        <dbReference type="PROSITE" id="PS51159"/>
    </source>
</evidence>
<reference evidence="3" key="3">
    <citation type="submission" date="2025-09" db="UniProtKB">
        <authorList>
            <consortium name="Ensembl"/>
        </authorList>
    </citation>
    <scope>IDENTIFICATION</scope>
</reference>
<dbReference type="GO" id="GO:0000164">
    <property type="term" value="C:protein phosphatase type 1 complex"/>
    <property type="evidence" value="ECO:0007669"/>
    <property type="project" value="TreeGrafter"/>
</dbReference>
<dbReference type="Gene3D" id="2.60.40.2440">
    <property type="entry name" value="Carbohydrate binding type-21 domain"/>
    <property type="match status" value="1"/>
</dbReference>
<evidence type="ECO:0000256" key="1">
    <source>
        <dbReference type="SAM" id="MobiDB-lite"/>
    </source>
</evidence>
<dbReference type="GeneTree" id="ENSGT00940000157682"/>
<dbReference type="GO" id="GO:0005979">
    <property type="term" value="P:regulation of glycogen biosynthetic process"/>
    <property type="evidence" value="ECO:0007669"/>
    <property type="project" value="TreeGrafter"/>
</dbReference>
<organism evidence="3 4">
    <name type="scientific">Pygocentrus nattereri</name>
    <name type="common">Red-bellied piranha</name>
    <dbReference type="NCBI Taxonomy" id="42514"/>
    <lineage>
        <taxon>Eukaryota</taxon>
        <taxon>Metazoa</taxon>
        <taxon>Chordata</taxon>
        <taxon>Craniata</taxon>
        <taxon>Vertebrata</taxon>
        <taxon>Euteleostomi</taxon>
        <taxon>Actinopterygii</taxon>
        <taxon>Neopterygii</taxon>
        <taxon>Teleostei</taxon>
        <taxon>Ostariophysi</taxon>
        <taxon>Characiformes</taxon>
        <taxon>Characoidei</taxon>
        <taxon>Pygocentrus</taxon>
    </lineage>
</organism>
<dbReference type="InterPro" id="IPR050782">
    <property type="entry name" value="PP1_regulatory_subunit_3"/>
</dbReference>
<dbReference type="PANTHER" id="PTHR12307">
    <property type="entry name" value="PROTEIN PHOSPHATASE 1 REGULATORY SUBUNIT"/>
    <property type="match status" value="1"/>
</dbReference>
<name>A0AAR2L6Q1_PYGNA</name>
<dbReference type="InterPro" id="IPR038175">
    <property type="entry name" value="CBM21_dom_sf"/>
</dbReference>
<dbReference type="Pfam" id="PF03370">
    <property type="entry name" value="CBM_21"/>
    <property type="match status" value="1"/>
</dbReference>
<feature type="region of interest" description="Disordered" evidence="1">
    <location>
        <begin position="1"/>
        <end position="70"/>
    </location>
</feature>
<dbReference type="GO" id="GO:0008157">
    <property type="term" value="F:protein phosphatase 1 binding"/>
    <property type="evidence" value="ECO:0007669"/>
    <property type="project" value="TreeGrafter"/>
</dbReference>
<feature type="domain" description="CBM21" evidence="2">
    <location>
        <begin position="121"/>
        <end position="231"/>
    </location>
</feature>
<keyword evidence="4" id="KW-1185">Reference proteome</keyword>
<dbReference type="InterPro" id="IPR005036">
    <property type="entry name" value="CBM21_dom"/>
</dbReference>
<evidence type="ECO:0000313" key="3">
    <source>
        <dbReference type="Ensembl" id="ENSPNAP00000070379.1"/>
    </source>
</evidence>